<feature type="transmembrane region" description="Helical" evidence="2">
    <location>
        <begin position="505"/>
        <end position="523"/>
    </location>
</feature>
<feature type="compositionally biased region" description="Basic and acidic residues" evidence="1">
    <location>
        <begin position="761"/>
        <end position="777"/>
    </location>
</feature>
<accession>A0ABN2CSF9</accession>
<keyword evidence="2" id="KW-0812">Transmembrane</keyword>
<feature type="compositionally biased region" description="Gly residues" evidence="1">
    <location>
        <begin position="852"/>
        <end position="862"/>
    </location>
</feature>
<feature type="compositionally biased region" description="Basic and acidic residues" evidence="1">
    <location>
        <begin position="790"/>
        <end position="805"/>
    </location>
</feature>
<keyword evidence="2" id="KW-0472">Membrane</keyword>
<feature type="compositionally biased region" description="Acidic residues" evidence="1">
    <location>
        <begin position="1150"/>
        <end position="1160"/>
    </location>
</feature>
<evidence type="ECO:0000256" key="2">
    <source>
        <dbReference type="SAM" id="Phobius"/>
    </source>
</evidence>
<name>A0ABN2CSF9_9MICO</name>
<feature type="transmembrane region" description="Helical" evidence="2">
    <location>
        <begin position="182"/>
        <end position="203"/>
    </location>
</feature>
<keyword evidence="4" id="KW-1185">Reference proteome</keyword>
<dbReference type="RefSeq" id="WP_346037438.1">
    <property type="nucleotide sequence ID" value="NZ_BAAALY010000028.1"/>
</dbReference>
<feature type="transmembrane region" description="Helical" evidence="2">
    <location>
        <begin position="543"/>
        <end position="564"/>
    </location>
</feature>
<feature type="region of interest" description="Disordered" evidence="1">
    <location>
        <begin position="1072"/>
        <end position="1160"/>
    </location>
</feature>
<comment type="caution">
    <text evidence="3">The sequence shown here is derived from an EMBL/GenBank/DDBJ whole genome shotgun (WGS) entry which is preliminary data.</text>
</comment>
<reference evidence="3 4" key="1">
    <citation type="journal article" date="2019" name="Int. J. Syst. Evol. Microbiol.">
        <title>The Global Catalogue of Microorganisms (GCM) 10K type strain sequencing project: providing services to taxonomists for standard genome sequencing and annotation.</title>
        <authorList>
            <consortium name="The Broad Institute Genomics Platform"/>
            <consortium name="The Broad Institute Genome Sequencing Center for Infectious Disease"/>
            <person name="Wu L."/>
            <person name="Ma J."/>
        </authorList>
    </citation>
    <scope>NUCLEOTIDE SEQUENCE [LARGE SCALE GENOMIC DNA]</scope>
    <source>
        <strain evidence="3 4">JCM 13319</strain>
    </source>
</reference>
<dbReference type="EMBL" id="BAAALY010000028">
    <property type="protein sequence ID" value="GAA1563488.1"/>
    <property type="molecule type" value="Genomic_DNA"/>
</dbReference>
<protein>
    <recommendedName>
        <fullName evidence="5">TrbL/VirB6 plasmid conjugal transfer protein</fullName>
    </recommendedName>
</protein>
<feature type="transmembrane region" description="Helical" evidence="2">
    <location>
        <begin position="477"/>
        <end position="499"/>
    </location>
</feature>
<proteinExistence type="predicted"/>
<sequence length="1160" mass="122641">MTALLTHPAPATMLGLAARANRRAQRANRPRPRRERAVKLVRLLLAAIALAIGLTGFSLSSAQAYPWDDMKDNITATVVNMCGPNDVPNQATYTNIDTMAGLNAESPNDGYRATIKPDFSKDEKGGQGGNGMERLQRVYGEKGDVIAKPTYERYGFSTLTWNNYGYKCNSPVLMMGPLANQALMSLVHVPMMIAMAFLNFVMNEALYTAFADLMQPFIGAMYEIFNPWIYVIVPIGIGITWLTSKFSAQATLKAAGWGVLIMSVYLLMGSSTSKVVSWATNIVTEVSGSAACKMNAASNGGNADSGECDTDEPIKAVQQALWYGIPYQTWHLGQVGEYQAALDEEARDKGEVGWGPALLNGQYVGVDDTGAVDKTGRGVISATQAWNSGTYSPEGDGTKNEMWGKGNYWDKVPYLANVKMMCDDRDNGDDEPGDDDTAMRRWLYSGATGSSKCDTAGAGTEAMVPHVQGDEYNKQMLVAMSGMVGVGAVALTIVVSGVYLGFQKMMFFFLLFLAPVVLLVSAIGDRKRRPFAVRYAEIVGANLLKQITAVCIVLFVSYSMASLFGSDTFGAIPWIMKPYVALLFFVALAFLAFPLKSMIQGAIKGDTSVIDKQATAPQRVAKNTAKVSAVGTAALATGGIGLAAVGGVSGIAPAVAAAGGKGAMMGKVGSGLGQAGRIMGVGTKTGRAMRGAGQLLKAGQGVMESKDTNRGWKKGQEAAANKMIQENPSLYHEVKEDGSLGNLIPGAHQKALKNAQSTAERGVRTKRANDSQDDFMRKFFAGWGGPEAQRQPEEQTPEDKPDPRPEPQPQPLPPGTGSRGALSSGGSPGGNSRPQDGPGGPQGDPAPTGTPHSGGGSEGTGVPGYEHFAEKARDNLGGPAFAKEMDYSVNNVRSGDDVLTSTGLSKDDVTKDPTVLLSGSAYNGGSTVAMDPFHGATPAMNDLRFASGSGDENAIQKAVEKAVDAISQHGVPNQIDGVSSIGARAENFDAVQLVGAMPLLSENASWQERAEAAHTMQAAQVAMPTDFATREAVQEFTAALSSPGVDPAALASMKETIIADIAWTMPDIAEAAWSASPPPVPEATHTDPPQTPYAPEQEAAPSSHTETERGAPSPPLVDDDPVDAVDDSEALVYRPGRDRRKKKRSGFFSDPDENDEDGAD</sequence>
<feature type="compositionally biased region" description="Low complexity" evidence="1">
    <location>
        <begin position="815"/>
        <end position="836"/>
    </location>
</feature>
<gene>
    <name evidence="3" type="ORF">GCM10009691_41290</name>
</gene>
<keyword evidence="2" id="KW-1133">Transmembrane helix</keyword>
<feature type="transmembrane region" description="Helical" evidence="2">
    <location>
        <begin position="250"/>
        <end position="268"/>
    </location>
</feature>
<evidence type="ECO:0000256" key="1">
    <source>
        <dbReference type="SAM" id="MobiDB-lite"/>
    </source>
</evidence>
<evidence type="ECO:0000313" key="3">
    <source>
        <dbReference type="EMBL" id="GAA1563488.1"/>
    </source>
</evidence>
<feature type="transmembrane region" description="Helical" evidence="2">
    <location>
        <begin position="224"/>
        <end position="244"/>
    </location>
</feature>
<evidence type="ECO:0000313" key="4">
    <source>
        <dbReference type="Proteomes" id="UP001501791"/>
    </source>
</evidence>
<dbReference type="Proteomes" id="UP001501791">
    <property type="component" value="Unassembled WGS sequence"/>
</dbReference>
<feature type="compositionally biased region" description="Acidic residues" evidence="1">
    <location>
        <begin position="1117"/>
        <end position="1129"/>
    </location>
</feature>
<organism evidence="3 4">
    <name type="scientific">Brevibacterium picturae</name>
    <dbReference type="NCBI Taxonomy" id="260553"/>
    <lineage>
        <taxon>Bacteria</taxon>
        <taxon>Bacillati</taxon>
        <taxon>Actinomycetota</taxon>
        <taxon>Actinomycetes</taxon>
        <taxon>Micrococcales</taxon>
        <taxon>Brevibacteriaceae</taxon>
        <taxon>Brevibacterium</taxon>
    </lineage>
</organism>
<evidence type="ECO:0008006" key="5">
    <source>
        <dbReference type="Google" id="ProtNLM"/>
    </source>
</evidence>
<feature type="transmembrane region" description="Helical" evidence="2">
    <location>
        <begin position="40"/>
        <end position="60"/>
    </location>
</feature>
<feature type="transmembrane region" description="Helical" evidence="2">
    <location>
        <begin position="576"/>
        <end position="595"/>
    </location>
</feature>
<feature type="region of interest" description="Disordered" evidence="1">
    <location>
        <begin position="752"/>
        <end position="865"/>
    </location>
</feature>